<dbReference type="EMBL" id="BARW01003712">
    <property type="protein sequence ID" value="GAI70269.1"/>
    <property type="molecule type" value="Genomic_DNA"/>
</dbReference>
<name>X1SR17_9ZZZZ</name>
<gene>
    <name evidence="1" type="ORF">S12H4_09239</name>
</gene>
<dbReference type="AlphaFoldDB" id="X1SR17"/>
<reference evidence="1" key="1">
    <citation type="journal article" date="2014" name="Front. Microbiol.">
        <title>High frequency of phylogenetically diverse reductive dehalogenase-homologous genes in deep subseafloor sedimentary metagenomes.</title>
        <authorList>
            <person name="Kawai M."/>
            <person name="Futagami T."/>
            <person name="Toyoda A."/>
            <person name="Takaki Y."/>
            <person name="Nishi S."/>
            <person name="Hori S."/>
            <person name="Arai W."/>
            <person name="Tsubouchi T."/>
            <person name="Morono Y."/>
            <person name="Uchiyama I."/>
            <person name="Ito T."/>
            <person name="Fujiyama A."/>
            <person name="Inagaki F."/>
            <person name="Takami H."/>
        </authorList>
    </citation>
    <scope>NUCLEOTIDE SEQUENCE</scope>
    <source>
        <strain evidence="1">Expedition CK06-06</strain>
    </source>
</reference>
<organism evidence="1">
    <name type="scientific">marine sediment metagenome</name>
    <dbReference type="NCBI Taxonomy" id="412755"/>
    <lineage>
        <taxon>unclassified sequences</taxon>
        <taxon>metagenomes</taxon>
        <taxon>ecological metagenomes</taxon>
    </lineage>
</organism>
<protein>
    <submittedName>
        <fullName evidence="1">Uncharacterized protein</fullName>
    </submittedName>
</protein>
<accession>X1SR17</accession>
<feature type="non-terminal residue" evidence="1">
    <location>
        <position position="132"/>
    </location>
</feature>
<sequence>MKIKYRPREDAPWSEFDPSCEIICPNCGHVKPMPRDWLPWKTIIVCDQLNPRQLRSDGKCGTAMFDLIALFGEKMKYALGYRIAKGQLDKENVMEWARKYIQWEVMRITGGAPRWRVTPPSYDHGVHQVYPD</sequence>
<evidence type="ECO:0000313" key="1">
    <source>
        <dbReference type="EMBL" id="GAI70269.1"/>
    </source>
</evidence>
<comment type="caution">
    <text evidence="1">The sequence shown here is derived from an EMBL/GenBank/DDBJ whole genome shotgun (WGS) entry which is preliminary data.</text>
</comment>
<proteinExistence type="predicted"/>